<comment type="caution">
    <text evidence="1">The sequence shown here is derived from an EMBL/GenBank/DDBJ whole genome shotgun (WGS) entry which is preliminary data.</text>
</comment>
<gene>
    <name evidence="1" type="ORF">RRG08_028686</name>
</gene>
<evidence type="ECO:0000313" key="1">
    <source>
        <dbReference type="EMBL" id="KAK3797496.1"/>
    </source>
</evidence>
<accession>A0AAE1B263</accession>
<protein>
    <submittedName>
        <fullName evidence="1">Uncharacterized protein</fullName>
    </submittedName>
</protein>
<evidence type="ECO:0000313" key="2">
    <source>
        <dbReference type="Proteomes" id="UP001283361"/>
    </source>
</evidence>
<dbReference type="AlphaFoldDB" id="A0AAE1B263"/>
<keyword evidence="2" id="KW-1185">Reference proteome</keyword>
<organism evidence="1 2">
    <name type="scientific">Elysia crispata</name>
    <name type="common">lettuce slug</name>
    <dbReference type="NCBI Taxonomy" id="231223"/>
    <lineage>
        <taxon>Eukaryota</taxon>
        <taxon>Metazoa</taxon>
        <taxon>Spiralia</taxon>
        <taxon>Lophotrochozoa</taxon>
        <taxon>Mollusca</taxon>
        <taxon>Gastropoda</taxon>
        <taxon>Heterobranchia</taxon>
        <taxon>Euthyneura</taxon>
        <taxon>Panpulmonata</taxon>
        <taxon>Sacoglossa</taxon>
        <taxon>Placobranchoidea</taxon>
        <taxon>Plakobranchidae</taxon>
        <taxon>Elysia</taxon>
    </lineage>
</organism>
<proteinExistence type="predicted"/>
<reference evidence="1" key="1">
    <citation type="journal article" date="2023" name="G3 (Bethesda)">
        <title>A reference genome for the long-term kleptoplast-retaining sea slug Elysia crispata morphotype clarki.</title>
        <authorList>
            <person name="Eastman K.E."/>
            <person name="Pendleton A.L."/>
            <person name="Shaikh M.A."/>
            <person name="Suttiyut T."/>
            <person name="Ogas R."/>
            <person name="Tomko P."/>
            <person name="Gavelis G."/>
            <person name="Widhalm J.R."/>
            <person name="Wisecaver J.H."/>
        </authorList>
    </citation>
    <scope>NUCLEOTIDE SEQUENCE</scope>
    <source>
        <strain evidence="1">ECLA1</strain>
    </source>
</reference>
<dbReference type="EMBL" id="JAWDGP010000753">
    <property type="protein sequence ID" value="KAK3797496.1"/>
    <property type="molecule type" value="Genomic_DNA"/>
</dbReference>
<dbReference type="Proteomes" id="UP001283361">
    <property type="component" value="Unassembled WGS sequence"/>
</dbReference>
<name>A0AAE1B263_9GAST</name>
<sequence>MEENACSLTDMDFFGDGGGLDPVDTVIGTFCCAGMAKLHLEVYSKPRSRGNCVNRFKNPMKCLQDKEFSGPGWRGLCISDSIDVCPNLCVNGFFPIRMFFNIYRMRREGYLTCRDDWCNSSCGRREERYVRLHFPDYKQHKNPPLSPGMCYLHGYLSCEGPLVLIALTCCLHAQSAIIKVSREFLIGASGSSDGFRREKFDTTSGISDQFHRVIFNHMDLNTKQNGLLEWTSTALPNRLFTSGFPRSLRSGLNQGSSRM</sequence>